<dbReference type="Proteomes" id="UP001165101">
    <property type="component" value="Unassembled WGS sequence"/>
</dbReference>
<reference evidence="1" key="1">
    <citation type="submission" date="2023-04" db="EMBL/GenBank/DDBJ databases">
        <title>Candida boidinii NBRC 1967.</title>
        <authorList>
            <person name="Ichikawa N."/>
            <person name="Sato H."/>
            <person name="Tonouchi N."/>
        </authorList>
    </citation>
    <scope>NUCLEOTIDE SEQUENCE</scope>
    <source>
        <strain evidence="1">NBRC 1967</strain>
    </source>
</reference>
<name>A0ACB5TYW3_CANBO</name>
<accession>A0ACB5TYW3</accession>
<protein>
    <submittedName>
        <fullName evidence="1">Unnamed protein product</fullName>
    </submittedName>
</protein>
<evidence type="ECO:0000313" key="1">
    <source>
        <dbReference type="EMBL" id="GME97749.1"/>
    </source>
</evidence>
<comment type="caution">
    <text evidence="1">The sequence shown here is derived from an EMBL/GenBank/DDBJ whole genome shotgun (WGS) entry which is preliminary data.</text>
</comment>
<sequence>MPTTTATATATAVLQPEWVKMDINDIGNSIFNEKSLISDYNNEDLKKDTLKLAIKQNNKEIMYQLSQTREGLINNEFRSKIWPVLLGIESPVNTKLNKSIEKDEEDENEYTKSNKDINSLSPHKDEDQVKKDIDRSFINYPKDITKIELESLRLKLNNLIVKVLRNNPKLNYYQGYHDIATIILLVFENDEESAFKFLQHLSLFHLRDHMLPSIESTIDQLHLIYDLIEKTDPLMFNLIKFLDPSFSISFIISMFSHNIEKFDEILLVWDFIFSENSMILLIYIFSSILIYYKFEILNDLNEFLDLDNNNITNNDNKLNDLNFLENNKDLIHCSIKNTINNNLNNNKNLDSKSEIFAILQLSINYLNKYPPIENLKNFNKLISNYSKIEKIRRIKNKTRKL</sequence>
<evidence type="ECO:0000313" key="2">
    <source>
        <dbReference type="Proteomes" id="UP001165101"/>
    </source>
</evidence>
<dbReference type="EMBL" id="BSXV01003180">
    <property type="protein sequence ID" value="GME97749.1"/>
    <property type="molecule type" value="Genomic_DNA"/>
</dbReference>
<gene>
    <name evidence="1" type="ORF">Cboi01_000471300</name>
</gene>
<organism evidence="1 2">
    <name type="scientific">Candida boidinii</name>
    <name type="common">Yeast</name>
    <dbReference type="NCBI Taxonomy" id="5477"/>
    <lineage>
        <taxon>Eukaryota</taxon>
        <taxon>Fungi</taxon>
        <taxon>Dikarya</taxon>
        <taxon>Ascomycota</taxon>
        <taxon>Saccharomycotina</taxon>
        <taxon>Pichiomycetes</taxon>
        <taxon>Pichiales</taxon>
        <taxon>Pichiaceae</taxon>
        <taxon>Ogataea</taxon>
        <taxon>Ogataea/Candida clade</taxon>
    </lineage>
</organism>
<keyword evidence="2" id="KW-1185">Reference proteome</keyword>
<proteinExistence type="predicted"/>